<evidence type="ECO:0000313" key="3">
    <source>
        <dbReference type="Proteomes" id="UP000182077"/>
    </source>
</evidence>
<dbReference type="Pfam" id="PF07784">
    <property type="entry name" value="DUF1622"/>
    <property type="match status" value="1"/>
</dbReference>
<dbReference type="AlphaFoldDB" id="A0A1L8TLX1"/>
<dbReference type="PANTHER" id="PTHR38468:SF1">
    <property type="entry name" value="SLL0939 PROTEIN"/>
    <property type="match status" value="1"/>
</dbReference>
<dbReference type="STRING" id="249189.RV04_GL002335"/>
<evidence type="ECO:0000313" key="2">
    <source>
        <dbReference type="EMBL" id="OJG45287.1"/>
    </source>
</evidence>
<dbReference type="EMBL" id="JXKQ01000007">
    <property type="protein sequence ID" value="OJG45287.1"/>
    <property type="molecule type" value="Genomic_DNA"/>
</dbReference>
<name>A0A1L8TLX1_9ENTE</name>
<keyword evidence="3" id="KW-1185">Reference proteome</keyword>
<accession>A0A1L8TLX1</accession>
<feature type="transmembrane region" description="Helical" evidence="1">
    <location>
        <begin position="57"/>
        <end position="77"/>
    </location>
</feature>
<gene>
    <name evidence="2" type="ORF">RV04_GL002335</name>
</gene>
<keyword evidence="1" id="KW-1133">Transmembrane helix</keyword>
<reference evidence="2 3" key="1">
    <citation type="submission" date="2014-12" db="EMBL/GenBank/DDBJ databases">
        <title>Draft genome sequences of 29 type strains of Enterococci.</title>
        <authorList>
            <person name="Zhong Z."/>
            <person name="Sun Z."/>
            <person name="Liu W."/>
            <person name="Zhang W."/>
            <person name="Zhang H."/>
        </authorList>
    </citation>
    <scope>NUCLEOTIDE SEQUENCE [LARGE SCALE GENOMIC DNA]</scope>
    <source>
        <strain evidence="2 3">DSM 17122</strain>
    </source>
</reference>
<keyword evidence="1" id="KW-0472">Membrane</keyword>
<organism evidence="2 3">
    <name type="scientific">Enterococcus hermanniensis</name>
    <dbReference type="NCBI Taxonomy" id="249189"/>
    <lineage>
        <taxon>Bacteria</taxon>
        <taxon>Bacillati</taxon>
        <taxon>Bacillota</taxon>
        <taxon>Bacilli</taxon>
        <taxon>Lactobacillales</taxon>
        <taxon>Enterococcaceae</taxon>
        <taxon>Enterococcus</taxon>
    </lineage>
</organism>
<sequence length="117" mass="13250">MVDFDSIIQNIVHPFVLVLDVLSIGIIVFGAIMSFIKLIQAKTKNKFPSVLTRNKFIKAYLGSYILLSLEFLIVADIIESIIKPTFQDIIKLALIVIIRTVISYFLNKEISEFSEGQ</sequence>
<feature type="transmembrane region" description="Helical" evidence="1">
    <location>
        <begin position="12"/>
        <end position="36"/>
    </location>
</feature>
<dbReference type="OrthoDB" id="1701800at2"/>
<keyword evidence="1" id="KW-0812">Transmembrane</keyword>
<comment type="caution">
    <text evidence="2">The sequence shown here is derived from an EMBL/GenBank/DDBJ whole genome shotgun (WGS) entry which is preliminary data.</text>
</comment>
<dbReference type="Proteomes" id="UP000182077">
    <property type="component" value="Unassembled WGS sequence"/>
</dbReference>
<proteinExistence type="predicted"/>
<dbReference type="InterPro" id="IPR012427">
    <property type="entry name" value="DUF1622"/>
</dbReference>
<dbReference type="RefSeq" id="WP_071858185.1">
    <property type="nucleotide sequence ID" value="NZ_JBHSHK010000008.1"/>
</dbReference>
<evidence type="ECO:0008006" key="4">
    <source>
        <dbReference type="Google" id="ProtNLM"/>
    </source>
</evidence>
<evidence type="ECO:0000256" key="1">
    <source>
        <dbReference type="SAM" id="Phobius"/>
    </source>
</evidence>
<dbReference type="PANTHER" id="PTHR38468">
    <property type="entry name" value="SLL0939 PROTEIN"/>
    <property type="match status" value="1"/>
</dbReference>
<protein>
    <recommendedName>
        <fullName evidence="4">DUF1622 domain-containing protein</fullName>
    </recommendedName>
</protein>